<dbReference type="InterPro" id="IPR001128">
    <property type="entry name" value="Cyt_P450"/>
</dbReference>
<dbReference type="GO" id="GO:0005506">
    <property type="term" value="F:iron ion binding"/>
    <property type="evidence" value="ECO:0007669"/>
    <property type="project" value="InterPro"/>
</dbReference>
<comment type="function">
    <text evidence="2">May be involved in the metabolism of insect hormones and in the breakdown of synthetic insecticides.</text>
</comment>
<accession>A0A0T6B1Y5</accession>
<dbReference type="Gene3D" id="1.10.630.10">
    <property type="entry name" value="Cytochrome P450"/>
    <property type="match status" value="1"/>
</dbReference>
<keyword evidence="12 15" id="KW-0503">Monooxygenase</keyword>
<evidence type="ECO:0000256" key="15">
    <source>
        <dbReference type="RuleBase" id="RU000461"/>
    </source>
</evidence>
<dbReference type="InterPro" id="IPR036396">
    <property type="entry name" value="Cyt_P450_sf"/>
</dbReference>
<dbReference type="GO" id="GO:0005789">
    <property type="term" value="C:endoplasmic reticulum membrane"/>
    <property type="evidence" value="ECO:0007669"/>
    <property type="project" value="UniProtKB-SubCell"/>
</dbReference>
<feature type="non-terminal residue" evidence="16">
    <location>
        <position position="1"/>
    </location>
</feature>
<proteinExistence type="inferred from homology"/>
<gene>
    <name evidence="16" type="ORF">AMK59_5599</name>
</gene>
<evidence type="ECO:0000256" key="12">
    <source>
        <dbReference type="ARBA" id="ARBA00023033"/>
    </source>
</evidence>
<dbReference type="PRINTS" id="PR00465">
    <property type="entry name" value="EP450IV"/>
</dbReference>
<evidence type="ECO:0000313" key="17">
    <source>
        <dbReference type="Proteomes" id="UP000051574"/>
    </source>
</evidence>
<evidence type="ECO:0000256" key="2">
    <source>
        <dbReference type="ARBA" id="ARBA00003690"/>
    </source>
</evidence>
<evidence type="ECO:0000256" key="6">
    <source>
        <dbReference type="ARBA" id="ARBA00022617"/>
    </source>
</evidence>
<dbReference type="InterPro" id="IPR050476">
    <property type="entry name" value="Insect_CytP450_Detox"/>
</dbReference>
<sequence length="134" mass="15325">KYPPAPAYMRKCTRDYRIPGTDIIIPKNISVLIPTMAVQRDPEYYPNPDVFDPERFSEENKVMSKENAYLPFGDGPRKCIGMRFAMVQSKLALSLLLKDFSFTLSERTPLPLEMESRGIVLAPKSGVWIELKKL</sequence>
<organism evidence="16 17">
    <name type="scientific">Oryctes borbonicus</name>
    <dbReference type="NCBI Taxonomy" id="1629725"/>
    <lineage>
        <taxon>Eukaryota</taxon>
        <taxon>Metazoa</taxon>
        <taxon>Ecdysozoa</taxon>
        <taxon>Arthropoda</taxon>
        <taxon>Hexapoda</taxon>
        <taxon>Insecta</taxon>
        <taxon>Pterygota</taxon>
        <taxon>Neoptera</taxon>
        <taxon>Endopterygota</taxon>
        <taxon>Coleoptera</taxon>
        <taxon>Polyphaga</taxon>
        <taxon>Scarabaeiformia</taxon>
        <taxon>Scarabaeidae</taxon>
        <taxon>Dynastinae</taxon>
        <taxon>Oryctes</taxon>
    </lineage>
</organism>
<dbReference type="InterPro" id="IPR017972">
    <property type="entry name" value="Cyt_P450_CS"/>
</dbReference>
<evidence type="ECO:0000256" key="14">
    <source>
        <dbReference type="PIRSR" id="PIRSR602403-1"/>
    </source>
</evidence>
<evidence type="ECO:0000256" key="8">
    <source>
        <dbReference type="ARBA" id="ARBA00022824"/>
    </source>
</evidence>
<keyword evidence="11 14" id="KW-0408">Iron</keyword>
<evidence type="ECO:0000256" key="4">
    <source>
        <dbReference type="ARBA" id="ARBA00004406"/>
    </source>
</evidence>
<keyword evidence="10 15" id="KW-0560">Oxidoreductase</keyword>
<dbReference type="Proteomes" id="UP000051574">
    <property type="component" value="Unassembled WGS sequence"/>
</dbReference>
<evidence type="ECO:0000256" key="13">
    <source>
        <dbReference type="ARBA" id="ARBA00023136"/>
    </source>
</evidence>
<keyword evidence="8" id="KW-0256">Endoplasmic reticulum</keyword>
<protein>
    <submittedName>
        <fullName evidence="16">Cytochrome P450</fullName>
    </submittedName>
</protein>
<feature type="binding site" description="axial binding residue" evidence="14">
    <location>
        <position position="79"/>
    </location>
    <ligand>
        <name>heme</name>
        <dbReference type="ChEBI" id="CHEBI:30413"/>
    </ligand>
    <ligandPart>
        <name>Fe</name>
        <dbReference type="ChEBI" id="CHEBI:18248"/>
    </ligandPart>
</feature>
<dbReference type="GO" id="GO:0004497">
    <property type="term" value="F:monooxygenase activity"/>
    <property type="evidence" value="ECO:0007669"/>
    <property type="project" value="UniProtKB-KW"/>
</dbReference>
<evidence type="ECO:0000256" key="9">
    <source>
        <dbReference type="ARBA" id="ARBA00022848"/>
    </source>
</evidence>
<reference evidence="16 17" key="1">
    <citation type="submission" date="2015-09" db="EMBL/GenBank/DDBJ databases">
        <title>Draft genome of the scarab beetle Oryctes borbonicus.</title>
        <authorList>
            <person name="Meyer J.M."/>
            <person name="Markov G.V."/>
            <person name="Baskaran P."/>
            <person name="Herrmann M."/>
            <person name="Sommer R.J."/>
            <person name="Roedelsperger C."/>
        </authorList>
    </citation>
    <scope>NUCLEOTIDE SEQUENCE [LARGE SCALE GENOMIC DNA]</scope>
    <source>
        <strain evidence="16">OB123</strain>
        <tissue evidence="16">Whole animal</tissue>
    </source>
</reference>
<dbReference type="AlphaFoldDB" id="A0A0T6B1Y5"/>
<comment type="subcellular location">
    <subcellularLocation>
        <location evidence="4">Endoplasmic reticulum membrane</location>
        <topology evidence="4">Peripheral membrane protein</topology>
    </subcellularLocation>
    <subcellularLocation>
        <location evidence="3">Microsome membrane</location>
        <topology evidence="3">Peripheral membrane protein</topology>
    </subcellularLocation>
</comment>
<evidence type="ECO:0000256" key="1">
    <source>
        <dbReference type="ARBA" id="ARBA00001971"/>
    </source>
</evidence>
<dbReference type="PROSITE" id="PS00086">
    <property type="entry name" value="CYTOCHROME_P450"/>
    <property type="match status" value="1"/>
</dbReference>
<dbReference type="OrthoDB" id="2789670at2759"/>
<dbReference type="PANTHER" id="PTHR24292">
    <property type="entry name" value="CYTOCHROME P450"/>
    <property type="match status" value="1"/>
</dbReference>
<dbReference type="PANTHER" id="PTHR24292:SF100">
    <property type="entry name" value="CYTOCHROME P450 6A16, ISOFORM B-RELATED"/>
    <property type="match status" value="1"/>
</dbReference>
<comment type="caution">
    <text evidence="16">The sequence shown here is derived from an EMBL/GenBank/DDBJ whole genome shotgun (WGS) entry which is preliminary data.</text>
</comment>
<keyword evidence="6 14" id="KW-0349">Heme</keyword>
<evidence type="ECO:0000256" key="11">
    <source>
        <dbReference type="ARBA" id="ARBA00023004"/>
    </source>
</evidence>
<evidence type="ECO:0000256" key="3">
    <source>
        <dbReference type="ARBA" id="ARBA00004174"/>
    </source>
</evidence>
<dbReference type="SUPFAM" id="SSF48264">
    <property type="entry name" value="Cytochrome P450"/>
    <property type="match status" value="1"/>
</dbReference>
<keyword evidence="7 14" id="KW-0479">Metal-binding</keyword>
<dbReference type="GO" id="GO:0020037">
    <property type="term" value="F:heme binding"/>
    <property type="evidence" value="ECO:0007669"/>
    <property type="project" value="InterPro"/>
</dbReference>
<dbReference type="Pfam" id="PF00067">
    <property type="entry name" value="p450"/>
    <property type="match status" value="1"/>
</dbReference>
<keyword evidence="13" id="KW-0472">Membrane</keyword>
<comment type="similarity">
    <text evidence="5 15">Belongs to the cytochrome P450 family.</text>
</comment>
<name>A0A0T6B1Y5_9SCAR</name>
<evidence type="ECO:0000256" key="10">
    <source>
        <dbReference type="ARBA" id="ARBA00023002"/>
    </source>
</evidence>
<evidence type="ECO:0000256" key="7">
    <source>
        <dbReference type="ARBA" id="ARBA00022723"/>
    </source>
</evidence>
<dbReference type="GO" id="GO:0016705">
    <property type="term" value="F:oxidoreductase activity, acting on paired donors, with incorporation or reduction of molecular oxygen"/>
    <property type="evidence" value="ECO:0007669"/>
    <property type="project" value="InterPro"/>
</dbReference>
<keyword evidence="9" id="KW-0492">Microsome</keyword>
<keyword evidence="17" id="KW-1185">Reference proteome</keyword>
<comment type="cofactor">
    <cofactor evidence="1 14">
        <name>heme</name>
        <dbReference type="ChEBI" id="CHEBI:30413"/>
    </cofactor>
</comment>
<evidence type="ECO:0000256" key="5">
    <source>
        <dbReference type="ARBA" id="ARBA00010617"/>
    </source>
</evidence>
<dbReference type="EMBL" id="LJIG01016269">
    <property type="protein sequence ID" value="KRT81109.1"/>
    <property type="molecule type" value="Genomic_DNA"/>
</dbReference>
<evidence type="ECO:0000313" key="16">
    <source>
        <dbReference type="EMBL" id="KRT81109.1"/>
    </source>
</evidence>
<dbReference type="InterPro" id="IPR002403">
    <property type="entry name" value="Cyt_P450_E_grp-IV"/>
</dbReference>